<dbReference type="OrthoDB" id="10013825at2759"/>
<dbReference type="Proteomes" id="UP000245383">
    <property type="component" value="Unassembled WGS sequence"/>
</dbReference>
<proteinExistence type="predicted"/>
<organism evidence="1 2">
    <name type="scientific">Smittium simulii</name>
    <dbReference type="NCBI Taxonomy" id="133385"/>
    <lineage>
        <taxon>Eukaryota</taxon>
        <taxon>Fungi</taxon>
        <taxon>Fungi incertae sedis</taxon>
        <taxon>Zoopagomycota</taxon>
        <taxon>Kickxellomycotina</taxon>
        <taxon>Harpellomycetes</taxon>
        <taxon>Harpellales</taxon>
        <taxon>Legeriomycetaceae</taxon>
        <taxon>Smittium</taxon>
    </lineage>
</organism>
<evidence type="ECO:0000313" key="2">
    <source>
        <dbReference type="Proteomes" id="UP000245383"/>
    </source>
</evidence>
<protein>
    <submittedName>
        <fullName evidence="1">Uncharacterized protein</fullName>
    </submittedName>
</protein>
<dbReference type="EMBL" id="MBFR01000052">
    <property type="protein sequence ID" value="PVU95568.1"/>
    <property type="molecule type" value="Genomic_DNA"/>
</dbReference>
<accession>A0A2T9YTA2</accession>
<dbReference type="AlphaFoldDB" id="A0A2T9YTA2"/>
<name>A0A2T9YTA2_9FUNG</name>
<gene>
    <name evidence="1" type="ORF">BB561_001734</name>
</gene>
<sequence>MSDHHFKIVSPSEEEIKAKTDAMSASYLNKYIEDDDPFIREKYNISLKDIDQKNIVNKNKLPEPYRLIYPNSPVTRDLRIDRLNLYIDDTGKVTTIRYH</sequence>
<dbReference type="Gene3D" id="3.30.10.10">
    <property type="entry name" value="Trypsin Inhibitor V, subunit A"/>
    <property type="match status" value="1"/>
</dbReference>
<comment type="caution">
    <text evidence="1">The sequence shown here is derived from an EMBL/GenBank/DDBJ whole genome shotgun (WGS) entry which is preliminary data.</text>
</comment>
<evidence type="ECO:0000313" key="1">
    <source>
        <dbReference type="EMBL" id="PVU95568.1"/>
    </source>
</evidence>
<keyword evidence="2" id="KW-1185">Reference proteome</keyword>
<reference evidence="1 2" key="1">
    <citation type="journal article" date="2018" name="MBio">
        <title>Comparative Genomics Reveals the Core Gene Toolbox for the Fungus-Insect Symbiosis.</title>
        <authorList>
            <person name="Wang Y."/>
            <person name="Stata M."/>
            <person name="Wang W."/>
            <person name="Stajich J.E."/>
            <person name="White M.M."/>
            <person name="Moncalvo J.M."/>
        </authorList>
    </citation>
    <scope>NUCLEOTIDE SEQUENCE [LARGE SCALE GENOMIC DNA]</scope>
    <source>
        <strain evidence="1 2">SWE-8-4</strain>
    </source>
</reference>